<evidence type="ECO:0000313" key="7">
    <source>
        <dbReference type="EMBL" id="MFC5824738.1"/>
    </source>
</evidence>
<dbReference type="InterPro" id="IPR011990">
    <property type="entry name" value="TPR-like_helical_dom_sf"/>
</dbReference>
<feature type="domain" description="OmpR/PhoB-type" evidence="5">
    <location>
        <begin position="18"/>
        <end position="106"/>
    </location>
</feature>
<dbReference type="SUPFAM" id="SSF48452">
    <property type="entry name" value="TPR-like"/>
    <property type="match status" value="1"/>
</dbReference>
<dbReference type="Proteomes" id="UP001596058">
    <property type="component" value="Unassembled WGS sequence"/>
</dbReference>
<name>A0ABW1CIN4_9ACTN</name>
<dbReference type="InterPro" id="IPR036388">
    <property type="entry name" value="WH-like_DNA-bd_sf"/>
</dbReference>
<comment type="caution">
    <text evidence="7">The sequence shown here is derived from an EMBL/GenBank/DDBJ whole genome shotgun (WGS) entry which is preliminary data.</text>
</comment>
<dbReference type="InterPro" id="IPR045535">
    <property type="entry name" value="ThsA_Macro"/>
</dbReference>
<dbReference type="SMART" id="SM01043">
    <property type="entry name" value="BTAD"/>
    <property type="match status" value="1"/>
</dbReference>
<accession>A0ABW1CIN4</accession>
<keyword evidence="2" id="KW-0805">Transcription regulation</keyword>
<organism evidence="7 8">
    <name type="scientific">Nonomuraea insulae</name>
    <dbReference type="NCBI Taxonomy" id="1616787"/>
    <lineage>
        <taxon>Bacteria</taxon>
        <taxon>Bacillati</taxon>
        <taxon>Actinomycetota</taxon>
        <taxon>Actinomycetes</taxon>
        <taxon>Streptosporangiales</taxon>
        <taxon>Streptosporangiaceae</taxon>
        <taxon>Nonomuraea</taxon>
    </lineage>
</organism>
<evidence type="ECO:0000256" key="3">
    <source>
        <dbReference type="ARBA" id="ARBA00023125"/>
    </source>
</evidence>
<sequence>MQNIRIRLLGRAQVEVGGKPVKLSGATMAVLIRMVVAEGEAVTVDEIHHDVWNAPTQNISTAERRRNHLNVQKHVWRLRQALDPGHPGEHSLILRIERGQPSAYRLVLDRESCDFFEFQDLVARARHAAPTTAVELLTGALDLWRDRPFIDVGKRPFAERAIRRLNELHETAKRTLMRSYIAIGLPDKALYVGEALSADLPDDAELAASLAALRERLSGKLDGEVLRVEVAKGNAQLVIALGDLFAQDGAHLAVGFTDTFDTATDQDVVINGGSVQGQLVDRLYDGDRALLDRQLRAALRNVPAAGTETRSAKPKGKRVRFPMGTVATLRHPGRCVFAVAYSRMSNDLLAGSSLADLRYSLDRLWEAVYRYGQLKPVALALVGTGLSRIDASPEELLILIMESFVAAALERRFCSELRIVIQPSSLEKITMLDVSRFIREELPMRIG</sequence>
<evidence type="ECO:0000256" key="4">
    <source>
        <dbReference type="ARBA" id="ARBA00023163"/>
    </source>
</evidence>
<evidence type="ECO:0000256" key="2">
    <source>
        <dbReference type="ARBA" id="ARBA00023015"/>
    </source>
</evidence>
<dbReference type="EMBL" id="JBHSPA010000016">
    <property type="protein sequence ID" value="MFC5824738.1"/>
    <property type="molecule type" value="Genomic_DNA"/>
</dbReference>
<dbReference type="InterPro" id="IPR051677">
    <property type="entry name" value="AfsR-DnrI-RedD_regulator"/>
</dbReference>
<dbReference type="Pfam" id="PF20016">
    <property type="entry name" value="ThsA_Macro"/>
    <property type="match status" value="1"/>
</dbReference>
<keyword evidence="4" id="KW-0804">Transcription</keyword>
<dbReference type="RefSeq" id="WP_379514259.1">
    <property type="nucleotide sequence ID" value="NZ_JBHSPA010000016.1"/>
</dbReference>
<feature type="domain" description="Bacterial transcriptional activator" evidence="6">
    <location>
        <begin position="113"/>
        <end position="226"/>
    </location>
</feature>
<dbReference type="InterPro" id="IPR001867">
    <property type="entry name" value="OmpR/PhoB-type_DNA-bd"/>
</dbReference>
<comment type="similarity">
    <text evidence="1">Belongs to the AfsR/DnrI/RedD regulatory family.</text>
</comment>
<dbReference type="InterPro" id="IPR016032">
    <property type="entry name" value="Sig_transdc_resp-reg_C-effctor"/>
</dbReference>
<dbReference type="Gene3D" id="1.10.10.10">
    <property type="entry name" value="Winged helix-like DNA-binding domain superfamily/Winged helix DNA-binding domain"/>
    <property type="match status" value="1"/>
</dbReference>
<dbReference type="InterPro" id="IPR005158">
    <property type="entry name" value="BTAD"/>
</dbReference>
<protein>
    <submittedName>
        <fullName evidence="7">Macro domain-containing protein</fullName>
    </submittedName>
</protein>
<evidence type="ECO:0000313" key="8">
    <source>
        <dbReference type="Proteomes" id="UP001596058"/>
    </source>
</evidence>
<gene>
    <name evidence="7" type="ORF">ACFPZ3_12840</name>
</gene>
<evidence type="ECO:0000259" key="5">
    <source>
        <dbReference type="SMART" id="SM00862"/>
    </source>
</evidence>
<evidence type="ECO:0000259" key="6">
    <source>
        <dbReference type="SMART" id="SM01043"/>
    </source>
</evidence>
<dbReference type="Gene3D" id="1.25.40.10">
    <property type="entry name" value="Tetratricopeptide repeat domain"/>
    <property type="match status" value="1"/>
</dbReference>
<keyword evidence="8" id="KW-1185">Reference proteome</keyword>
<keyword evidence="3" id="KW-0238">DNA-binding</keyword>
<reference evidence="8" key="1">
    <citation type="journal article" date="2019" name="Int. J. Syst. Evol. Microbiol.">
        <title>The Global Catalogue of Microorganisms (GCM) 10K type strain sequencing project: providing services to taxonomists for standard genome sequencing and annotation.</title>
        <authorList>
            <consortium name="The Broad Institute Genomics Platform"/>
            <consortium name="The Broad Institute Genome Sequencing Center for Infectious Disease"/>
            <person name="Wu L."/>
            <person name="Ma J."/>
        </authorList>
    </citation>
    <scope>NUCLEOTIDE SEQUENCE [LARGE SCALE GENOMIC DNA]</scope>
    <source>
        <strain evidence="8">CCUG 53903</strain>
    </source>
</reference>
<evidence type="ECO:0000256" key="1">
    <source>
        <dbReference type="ARBA" id="ARBA00005820"/>
    </source>
</evidence>
<dbReference type="PANTHER" id="PTHR35807">
    <property type="entry name" value="TRANSCRIPTIONAL REGULATOR REDD-RELATED"/>
    <property type="match status" value="1"/>
</dbReference>
<dbReference type="SMART" id="SM00862">
    <property type="entry name" value="Trans_reg_C"/>
    <property type="match status" value="1"/>
</dbReference>
<dbReference type="Pfam" id="PF03704">
    <property type="entry name" value="BTAD"/>
    <property type="match status" value="1"/>
</dbReference>
<dbReference type="PANTHER" id="PTHR35807:SF1">
    <property type="entry name" value="TRANSCRIPTIONAL REGULATOR REDD"/>
    <property type="match status" value="1"/>
</dbReference>
<proteinExistence type="inferred from homology"/>
<dbReference type="SUPFAM" id="SSF46894">
    <property type="entry name" value="C-terminal effector domain of the bipartite response regulators"/>
    <property type="match status" value="1"/>
</dbReference>